<dbReference type="SUPFAM" id="SSF51445">
    <property type="entry name" value="(Trans)glycosidases"/>
    <property type="match status" value="1"/>
</dbReference>
<dbReference type="AlphaFoldDB" id="A0A8J3LWB0"/>
<dbReference type="GO" id="GO:0004553">
    <property type="term" value="F:hydrolase activity, hydrolyzing O-glycosyl compounds"/>
    <property type="evidence" value="ECO:0007669"/>
    <property type="project" value="InterPro"/>
</dbReference>
<feature type="domain" description="Glycosyl hydrolases family 2 sugar binding" evidence="3">
    <location>
        <begin position="112"/>
        <end position="216"/>
    </location>
</feature>
<keyword evidence="5" id="KW-1185">Reference proteome</keyword>
<dbReference type="Pfam" id="PF02836">
    <property type="entry name" value="Glyco_hydro_2_C"/>
    <property type="match status" value="1"/>
</dbReference>
<dbReference type="InterPro" id="IPR006103">
    <property type="entry name" value="Glyco_hydro_2_cat"/>
</dbReference>
<protein>
    <recommendedName>
        <fullName evidence="6">Beta-galactosidase</fullName>
    </recommendedName>
</protein>
<dbReference type="SUPFAM" id="SSF49785">
    <property type="entry name" value="Galactose-binding domain-like"/>
    <property type="match status" value="1"/>
</dbReference>
<dbReference type="Gene3D" id="2.60.120.260">
    <property type="entry name" value="Galactose-binding domain-like"/>
    <property type="match status" value="1"/>
</dbReference>
<dbReference type="InterPro" id="IPR051913">
    <property type="entry name" value="GH2_Domain-Containing"/>
</dbReference>
<sequence>MVAAIGLIAGPAAPSFGQSAGLAPTHEGKPGRPTFEAGYLNGVSGPEPAKTVSLAGTWDFTPLTNTVCTGGGPFGTTTGPMTCVDSAASGKRTTIQVPGGGWLKQGYADLSRAVYSRTIRVPDVAADQVTRLTFGAVNHRATVKVDGRTVGTNVTSYTASTFDLTGFVRPGGTHRIDVTVEGRKALVGPDGRYLVPEGASWSDDVAQGIFRSADLEVLPAVSVTDAVVRTSVSKRQLSYDVSIANRTSRPQRVTLSGALSSWNREHWNYPSIPRRDVTVPADTTITVTVALPWRAGPDSFWWPNVPYREGYRAQLHDLHLAVTTGDRHAKPSTYDVRFGFRELAQAGDHYELNGVRVNFRGDSLQGANYDNIDHHGRSDAYDTFPGFLKPSRGNGGWPEAVDDYQRLNYNSVRIHQIPATPYMLDVADEMGLMIQDETAIRGSNNRENFDAGRDNMVDHLAALVQRDRNHASVLRWSQANEPQVQFFANPGAGPAFDETLYQTVMRYDTTRPISTDGESPDLPHDNYTVFCHYHGNSFGKYDESICDGPTGKPHGQGEFIWSADSTPQGLTWFGTATMRMREQGGSEARPYTLLSGWASHIPGVKRTDMQLEAGYPNGPHPIYGEDNLPNPWANPTIRLIQNAFNPVAVIDSAFWDANKLSNEAGAWPTTPAVITPGPTTRRLTVFNDTFSGERLTVSWSLRAGSASGRPVAQGSADLKVALGGRQQYPITFATPATGRPLYLDITVKKPGEGTLFHDASTVFQVKPSA</sequence>
<reference evidence="4 5" key="1">
    <citation type="submission" date="2021-01" db="EMBL/GenBank/DDBJ databases">
        <title>Whole genome shotgun sequence of Planotetraspora kaengkrachanensis NBRC 104272.</title>
        <authorList>
            <person name="Komaki H."/>
            <person name="Tamura T."/>
        </authorList>
    </citation>
    <scope>NUCLEOTIDE SEQUENCE [LARGE SCALE GENOMIC DNA]</scope>
    <source>
        <strain evidence="4 5">NBRC 104272</strain>
    </source>
</reference>
<evidence type="ECO:0000259" key="3">
    <source>
        <dbReference type="Pfam" id="PF02837"/>
    </source>
</evidence>
<dbReference type="GO" id="GO:0005975">
    <property type="term" value="P:carbohydrate metabolic process"/>
    <property type="evidence" value="ECO:0007669"/>
    <property type="project" value="InterPro"/>
</dbReference>
<comment type="similarity">
    <text evidence="1">Belongs to the glycosyl hydrolase 2 family.</text>
</comment>
<dbReference type="PANTHER" id="PTHR42732:SF1">
    <property type="entry name" value="BETA-MANNOSIDASE"/>
    <property type="match status" value="1"/>
</dbReference>
<name>A0A8J3LWB0_9ACTN</name>
<accession>A0A8J3LWB0</accession>
<dbReference type="EMBL" id="BONV01000002">
    <property type="protein sequence ID" value="GIG77683.1"/>
    <property type="molecule type" value="Genomic_DNA"/>
</dbReference>
<dbReference type="InterPro" id="IPR017853">
    <property type="entry name" value="GH"/>
</dbReference>
<dbReference type="Pfam" id="PF02837">
    <property type="entry name" value="Glyco_hydro_2_N"/>
    <property type="match status" value="1"/>
</dbReference>
<dbReference type="InterPro" id="IPR008979">
    <property type="entry name" value="Galactose-bd-like_sf"/>
</dbReference>
<evidence type="ECO:0000259" key="2">
    <source>
        <dbReference type="Pfam" id="PF02836"/>
    </source>
</evidence>
<comment type="caution">
    <text evidence="4">The sequence shown here is derived from an EMBL/GenBank/DDBJ whole genome shotgun (WGS) entry which is preliminary data.</text>
</comment>
<organism evidence="4 5">
    <name type="scientific">Planotetraspora kaengkrachanensis</name>
    <dbReference type="NCBI Taxonomy" id="575193"/>
    <lineage>
        <taxon>Bacteria</taxon>
        <taxon>Bacillati</taxon>
        <taxon>Actinomycetota</taxon>
        <taxon>Actinomycetes</taxon>
        <taxon>Streptosporangiales</taxon>
        <taxon>Streptosporangiaceae</taxon>
        <taxon>Planotetraspora</taxon>
    </lineage>
</organism>
<dbReference type="Proteomes" id="UP000630097">
    <property type="component" value="Unassembled WGS sequence"/>
</dbReference>
<evidence type="ECO:0000256" key="1">
    <source>
        <dbReference type="ARBA" id="ARBA00007401"/>
    </source>
</evidence>
<evidence type="ECO:0000313" key="4">
    <source>
        <dbReference type="EMBL" id="GIG77683.1"/>
    </source>
</evidence>
<dbReference type="Gene3D" id="3.20.20.80">
    <property type="entry name" value="Glycosidases"/>
    <property type="match status" value="1"/>
</dbReference>
<feature type="domain" description="Glycoside hydrolase family 2 catalytic" evidence="2">
    <location>
        <begin position="405"/>
        <end position="518"/>
    </location>
</feature>
<evidence type="ECO:0008006" key="6">
    <source>
        <dbReference type="Google" id="ProtNLM"/>
    </source>
</evidence>
<gene>
    <name evidence="4" type="ORF">Pka01_08100</name>
</gene>
<proteinExistence type="inferred from homology"/>
<dbReference type="PANTHER" id="PTHR42732">
    <property type="entry name" value="BETA-GALACTOSIDASE"/>
    <property type="match status" value="1"/>
</dbReference>
<evidence type="ECO:0000313" key="5">
    <source>
        <dbReference type="Proteomes" id="UP000630097"/>
    </source>
</evidence>
<dbReference type="InterPro" id="IPR006104">
    <property type="entry name" value="Glyco_hydro_2_N"/>
</dbReference>